<evidence type="ECO:0000256" key="1">
    <source>
        <dbReference type="ARBA" id="ARBA00004141"/>
    </source>
</evidence>
<evidence type="ECO:0000256" key="4">
    <source>
        <dbReference type="ARBA" id="ARBA00023136"/>
    </source>
</evidence>
<feature type="transmembrane region" description="Helical" evidence="5">
    <location>
        <begin position="330"/>
        <end position="352"/>
    </location>
</feature>
<gene>
    <name evidence="7" type="ORF">LCGC14_0543440</name>
</gene>
<evidence type="ECO:0000313" key="7">
    <source>
        <dbReference type="EMBL" id="KKN59318.1"/>
    </source>
</evidence>
<name>A0A0F9V0G7_9ZZZZ</name>
<feature type="transmembrane region" description="Helical" evidence="5">
    <location>
        <begin position="358"/>
        <end position="375"/>
    </location>
</feature>
<dbReference type="SUPFAM" id="SSF103473">
    <property type="entry name" value="MFS general substrate transporter"/>
    <property type="match status" value="1"/>
</dbReference>
<feature type="transmembrane region" description="Helical" evidence="5">
    <location>
        <begin position="266"/>
        <end position="284"/>
    </location>
</feature>
<dbReference type="EMBL" id="LAZR01000731">
    <property type="protein sequence ID" value="KKN59318.1"/>
    <property type="molecule type" value="Genomic_DNA"/>
</dbReference>
<proteinExistence type="predicted"/>
<dbReference type="GO" id="GO:0016020">
    <property type="term" value="C:membrane"/>
    <property type="evidence" value="ECO:0007669"/>
    <property type="project" value="UniProtKB-SubCell"/>
</dbReference>
<feature type="transmembrane region" description="Helical" evidence="5">
    <location>
        <begin position="290"/>
        <end position="309"/>
    </location>
</feature>
<feature type="transmembrane region" description="Helical" evidence="5">
    <location>
        <begin position="149"/>
        <end position="167"/>
    </location>
</feature>
<feature type="transmembrane region" description="Helical" evidence="5">
    <location>
        <begin position="16"/>
        <end position="40"/>
    </location>
</feature>
<dbReference type="Pfam" id="PF07690">
    <property type="entry name" value="MFS_1"/>
    <property type="match status" value="1"/>
</dbReference>
<dbReference type="CDD" id="cd17330">
    <property type="entry name" value="MFS_SLC46_TetA_like"/>
    <property type="match status" value="1"/>
</dbReference>
<accession>A0A0F9V0G7</accession>
<reference evidence="7" key="1">
    <citation type="journal article" date="2015" name="Nature">
        <title>Complex archaea that bridge the gap between prokaryotes and eukaryotes.</title>
        <authorList>
            <person name="Spang A."/>
            <person name="Saw J.H."/>
            <person name="Jorgensen S.L."/>
            <person name="Zaremba-Niedzwiedzka K."/>
            <person name="Martijn J."/>
            <person name="Lind A.E."/>
            <person name="van Eijk R."/>
            <person name="Schleper C."/>
            <person name="Guy L."/>
            <person name="Ettema T.J."/>
        </authorList>
    </citation>
    <scope>NUCLEOTIDE SEQUENCE</scope>
</reference>
<dbReference type="InterPro" id="IPR036259">
    <property type="entry name" value="MFS_trans_sf"/>
</dbReference>
<evidence type="ECO:0000256" key="3">
    <source>
        <dbReference type="ARBA" id="ARBA00022989"/>
    </source>
</evidence>
<dbReference type="PROSITE" id="PS50850">
    <property type="entry name" value="MFS"/>
    <property type="match status" value="1"/>
</dbReference>
<dbReference type="AlphaFoldDB" id="A0A0F9V0G7"/>
<dbReference type="Gene3D" id="1.20.1250.20">
    <property type="entry name" value="MFS general substrate transporter like domains"/>
    <property type="match status" value="1"/>
</dbReference>
<feature type="transmembrane region" description="Helical" evidence="5">
    <location>
        <begin position="202"/>
        <end position="224"/>
    </location>
</feature>
<keyword evidence="3 5" id="KW-1133">Transmembrane helix</keyword>
<evidence type="ECO:0000256" key="2">
    <source>
        <dbReference type="ARBA" id="ARBA00022692"/>
    </source>
</evidence>
<organism evidence="7">
    <name type="scientific">marine sediment metagenome</name>
    <dbReference type="NCBI Taxonomy" id="412755"/>
    <lineage>
        <taxon>unclassified sequences</taxon>
        <taxon>metagenomes</taxon>
        <taxon>ecological metagenomes</taxon>
    </lineage>
</organism>
<dbReference type="PRINTS" id="PR01035">
    <property type="entry name" value="TCRTETA"/>
</dbReference>
<evidence type="ECO:0000259" key="6">
    <source>
        <dbReference type="PROSITE" id="PS50850"/>
    </source>
</evidence>
<feature type="transmembrane region" description="Helical" evidence="5">
    <location>
        <begin position="61"/>
        <end position="78"/>
    </location>
</feature>
<protein>
    <recommendedName>
        <fullName evidence="6">Major facilitator superfamily (MFS) profile domain-containing protein</fullName>
    </recommendedName>
</protein>
<dbReference type="GO" id="GO:0022857">
    <property type="term" value="F:transmembrane transporter activity"/>
    <property type="evidence" value="ECO:0007669"/>
    <property type="project" value="InterPro"/>
</dbReference>
<sequence>MIQFTEVLGFSSVMPIIPFLGISLGLNAFQIGLILSIFSICQLFASPITGKLSDRFGRKPLLLFSQMSTLIGFFLLGIANNVWILVMARLVDGLLGSNMTVSQAYISDVTNPKYRTKTFGYSSAVFGAGLIFGPMIGGLLSTINFSVPMFFAAGVSLLSILLVLIFLPESLDNKANKFSFKFGDIIPIKETRLFFKSAKIRGVLVIFFIYNFGFMLFVINFPLFAKNQVSATVQGVSFYMVWIGILRVIFQTTLINPLLKKLSENTTLIIGVFTMIFSMAFLIISTSYWIVYIPFFFLAFGTGVIRPILMSKLTKAVEKEETGSLLGVNNALSSIGQILTPILGGFILHFLFSQMLPIISALIFVLIFILWKWIFPNSVQDEKQQLVKSE</sequence>
<dbReference type="GO" id="GO:0005635">
    <property type="term" value="C:nuclear envelope"/>
    <property type="evidence" value="ECO:0007669"/>
    <property type="project" value="TreeGrafter"/>
</dbReference>
<keyword evidence="2 5" id="KW-0812">Transmembrane</keyword>
<comment type="subcellular location">
    <subcellularLocation>
        <location evidence="1">Membrane</location>
        <topology evidence="1">Multi-pass membrane protein</topology>
    </subcellularLocation>
</comment>
<feature type="domain" description="Major facilitator superfamily (MFS) profile" evidence="6">
    <location>
        <begin position="1"/>
        <end position="379"/>
    </location>
</feature>
<dbReference type="PANTHER" id="PTHR24002">
    <property type="entry name" value="SOLUTE CARRIER FAMILY 22 MEMBER 18"/>
    <property type="match status" value="1"/>
</dbReference>
<dbReference type="PANTHER" id="PTHR24002:SF3">
    <property type="entry name" value="SOLUTE CARRIER FAMILY 22 MEMBER 18"/>
    <property type="match status" value="1"/>
</dbReference>
<dbReference type="PROSITE" id="PS00216">
    <property type="entry name" value="SUGAR_TRANSPORT_1"/>
    <property type="match status" value="1"/>
</dbReference>
<feature type="transmembrane region" description="Helical" evidence="5">
    <location>
        <begin position="236"/>
        <end position="259"/>
    </location>
</feature>
<dbReference type="InterPro" id="IPR020846">
    <property type="entry name" value="MFS_dom"/>
</dbReference>
<evidence type="ECO:0000256" key="5">
    <source>
        <dbReference type="SAM" id="Phobius"/>
    </source>
</evidence>
<comment type="caution">
    <text evidence="7">The sequence shown here is derived from an EMBL/GenBank/DDBJ whole genome shotgun (WGS) entry which is preliminary data.</text>
</comment>
<keyword evidence="4 5" id="KW-0472">Membrane</keyword>
<dbReference type="InterPro" id="IPR001958">
    <property type="entry name" value="Tet-R_TetA/multi-R_MdtG-like"/>
</dbReference>
<dbReference type="InterPro" id="IPR005829">
    <property type="entry name" value="Sugar_transporter_CS"/>
</dbReference>
<feature type="transmembrane region" description="Helical" evidence="5">
    <location>
        <begin position="118"/>
        <end position="143"/>
    </location>
</feature>
<dbReference type="InterPro" id="IPR011701">
    <property type="entry name" value="MFS"/>
</dbReference>